<comment type="caution">
    <text evidence="1">The sequence shown here is derived from an EMBL/GenBank/DDBJ whole genome shotgun (WGS) entry which is preliminary data.</text>
</comment>
<evidence type="ECO:0000313" key="2">
    <source>
        <dbReference type="Proteomes" id="UP000298416"/>
    </source>
</evidence>
<name>A0A8X8WLY5_SALSN</name>
<protein>
    <submittedName>
        <fullName evidence="1">Uncharacterized protein</fullName>
    </submittedName>
</protein>
<dbReference type="AlphaFoldDB" id="A0A8X8WLY5"/>
<evidence type="ECO:0000313" key="1">
    <source>
        <dbReference type="EMBL" id="KAG6396874.1"/>
    </source>
</evidence>
<dbReference type="Proteomes" id="UP000298416">
    <property type="component" value="Unassembled WGS sequence"/>
</dbReference>
<keyword evidence="2" id="KW-1185">Reference proteome</keyword>
<gene>
    <name evidence="1" type="ORF">SASPL_143032</name>
</gene>
<proteinExistence type="predicted"/>
<dbReference type="EMBL" id="PNBA02000016">
    <property type="protein sequence ID" value="KAG6396874.1"/>
    <property type="molecule type" value="Genomic_DNA"/>
</dbReference>
<reference evidence="1" key="2">
    <citation type="submission" date="2020-08" db="EMBL/GenBank/DDBJ databases">
        <title>Plant Genome Project.</title>
        <authorList>
            <person name="Zhang R.-G."/>
        </authorList>
    </citation>
    <scope>NUCLEOTIDE SEQUENCE</scope>
    <source>
        <strain evidence="1">Huo1</strain>
        <tissue evidence="1">Leaf</tissue>
    </source>
</reference>
<sequence>MSTASSGEGNDGAPLCGQVAIYFVRRYVPHSVSEHYGGVEMCDVDLAPLYCAM</sequence>
<accession>A0A8X8WLY5</accession>
<reference evidence="1" key="1">
    <citation type="submission" date="2018-01" db="EMBL/GenBank/DDBJ databases">
        <authorList>
            <person name="Mao J.F."/>
        </authorList>
    </citation>
    <scope>NUCLEOTIDE SEQUENCE</scope>
    <source>
        <strain evidence="1">Huo1</strain>
        <tissue evidence="1">Leaf</tissue>
    </source>
</reference>
<organism evidence="1">
    <name type="scientific">Salvia splendens</name>
    <name type="common">Scarlet sage</name>
    <dbReference type="NCBI Taxonomy" id="180675"/>
    <lineage>
        <taxon>Eukaryota</taxon>
        <taxon>Viridiplantae</taxon>
        <taxon>Streptophyta</taxon>
        <taxon>Embryophyta</taxon>
        <taxon>Tracheophyta</taxon>
        <taxon>Spermatophyta</taxon>
        <taxon>Magnoliopsida</taxon>
        <taxon>eudicotyledons</taxon>
        <taxon>Gunneridae</taxon>
        <taxon>Pentapetalae</taxon>
        <taxon>asterids</taxon>
        <taxon>lamiids</taxon>
        <taxon>Lamiales</taxon>
        <taxon>Lamiaceae</taxon>
        <taxon>Nepetoideae</taxon>
        <taxon>Mentheae</taxon>
        <taxon>Salviinae</taxon>
        <taxon>Salvia</taxon>
        <taxon>Salvia subgen. Calosphace</taxon>
        <taxon>core Calosphace</taxon>
    </lineage>
</organism>